<reference evidence="1 2" key="1">
    <citation type="submission" date="2019-12" db="EMBL/GenBank/DDBJ databases">
        <title>Genomic-based taxomic classification of the family Erythrobacteraceae.</title>
        <authorList>
            <person name="Xu L."/>
        </authorList>
    </citation>
    <scope>NUCLEOTIDE SEQUENCE [LARGE SCALE GENOMIC DNA]</scope>
    <source>
        <strain evidence="1 2">KCTC 42453</strain>
    </source>
</reference>
<dbReference type="SUPFAM" id="SSF49478">
    <property type="entry name" value="Cna protein B-type domain"/>
    <property type="match status" value="1"/>
</dbReference>
<dbReference type="GO" id="GO:0004180">
    <property type="term" value="F:carboxypeptidase activity"/>
    <property type="evidence" value="ECO:0007669"/>
    <property type="project" value="UniProtKB-KW"/>
</dbReference>
<dbReference type="AlphaFoldDB" id="A0A845B4H6"/>
<dbReference type="EMBL" id="WTYL01000002">
    <property type="protein sequence ID" value="MXP44452.1"/>
    <property type="molecule type" value="Genomic_DNA"/>
</dbReference>
<gene>
    <name evidence="1" type="ORF">GRI65_08285</name>
</gene>
<proteinExistence type="predicted"/>
<sequence>MSAQAQASTPTWQPNDDDALLLQMSVGSYKLTNEIRGYQTDKGVCLDLADVIQSLDLPIRLDKKSRRATGWLFSEDQEFVLDRAANTVQNVNSSAAPVGGEIFDTPEGWCVDSMALSRWFGVTLTPDLFNSAIRLESDTKLPFMQALERRSRAARLRPKREAFDLAAYPHAPSEYRMWRTPSVDAVVRTGYDSNSNSKTSGRFELYAAGEVAGASFDARLSSDDRFKPNSLRISAFRNDVSGNLLGPLGATQIAAGDVETQSSQLTAQSAVGRGAYISNQPLGRQSRFSSTTIRGTMPTGWDAELYRNGQLIASQMESDDGRYEFLDVDLFYGENDLEVVLYGPQGQVRRERFDQPVGVNNVEPGETYYWAGILQDDRDLIDLRKVNVGAVHAWRGGIGVERGIDKRTSAALGMQSLVVNTRRRNYVEGSLYRTLGSMQMELAAAHELGAGAVLQTNALGRLGSFNLGANATWVRGDFASEFVSEGLDYRYGFNFDTSLRLGKFVLPVQAAVDRSALSDGSRITKGYLQTAVGLQGIALTAQLQHERTDEPGPAATRETTRLRLLANTRKFGLRLRGAAGFDLSGRNKGLETIRISADKSLGERSDITGEIEYEATRHETTFGLGYTHRFDQFALRTNANYGTSGGFGANLALAFSFGPDPVNGGIRFSEKKLARSGQAAVTVFRDEDGDGLRGPDEDVLKDVYVEAGLRTTDAITDETGRAIVDGLRPYIPILVGVDESSLGDPYLAPSTKGIVVVPRPGVATIIELPISPSGEVEGTLQSPAGADLPGVVLELIDMRGATVAATMSEFDGFFLFERVPYGKYRLRVAAESARALSVVTGIDAPVVLGRGADIARMGIVRLAYSRLTAAHSSGSLAAISLAAAPEASSGVRGGGSGVSAETAP</sequence>
<name>A0A845B4H6_9SPHN</name>
<keyword evidence="1" id="KW-0645">Protease</keyword>
<evidence type="ECO:0000313" key="1">
    <source>
        <dbReference type="EMBL" id="MXP44452.1"/>
    </source>
</evidence>
<dbReference type="OrthoDB" id="121544at2"/>
<keyword evidence="1" id="KW-0121">Carboxypeptidase</keyword>
<keyword evidence="2" id="KW-1185">Reference proteome</keyword>
<dbReference type="RefSeq" id="WP_160756043.1">
    <property type="nucleotide sequence ID" value="NZ_WTYL01000002.1"/>
</dbReference>
<dbReference type="Gene3D" id="2.60.40.3110">
    <property type="match status" value="1"/>
</dbReference>
<keyword evidence="1" id="KW-0378">Hydrolase</keyword>
<organism evidence="1 2">
    <name type="scientific">Allopontixanthobacter sediminis</name>
    <dbReference type="NCBI Taxonomy" id="1689985"/>
    <lineage>
        <taxon>Bacteria</taxon>
        <taxon>Pseudomonadati</taxon>
        <taxon>Pseudomonadota</taxon>
        <taxon>Alphaproteobacteria</taxon>
        <taxon>Sphingomonadales</taxon>
        <taxon>Erythrobacteraceae</taxon>
        <taxon>Allopontixanthobacter</taxon>
    </lineage>
</organism>
<protein>
    <submittedName>
        <fullName evidence="1">Carboxypeptidase regulatory-like domain-containing protein</fullName>
    </submittedName>
</protein>
<comment type="caution">
    <text evidence="1">The sequence shown here is derived from an EMBL/GenBank/DDBJ whole genome shotgun (WGS) entry which is preliminary data.</text>
</comment>
<accession>A0A845B4H6</accession>
<dbReference type="Proteomes" id="UP000431922">
    <property type="component" value="Unassembled WGS sequence"/>
</dbReference>
<evidence type="ECO:0000313" key="2">
    <source>
        <dbReference type="Proteomes" id="UP000431922"/>
    </source>
</evidence>